<evidence type="ECO:0000256" key="4">
    <source>
        <dbReference type="SAM" id="MobiDB-lite"/>
    </source>
</evidence>
<dbReference type="InterPro" id="IPR029062">
    <property type="entry name" value="Class_I_gatase-like"/>
</dbReference>
<dbReference type="InterPro" id="IPR050204">
    <property type="entry name" value="AraC_XylS_family_regulators"/>
</dbReference>
<dbReference type="RefSeq" id="WP_285981092.1">
    <property type="nucleotide sequence ID" value="NZ_JASVDS010000001.1"/>
</dbReference>
<keyword evidence="3" id="KW-0804">Transcription</keyword>
<evidence type="ECO:0000313" key="6">
    <source>
        <dbReference type="EMBL" id="MDL5030971.1"/>
    </source>
</evidence>
<organism evidence="6 7">
    <name type="scientific">Roseateles subflavus</name>
    <dbReference type="NCBI Taxonomy" id="3053353"/>
    <lineage>
        <taxon>Bacteria</taxon>
        <taxon>Pseudomonadati</taxon>
        <taxon>Pseudomonadota</taxon>
        <taxon>Betaproteobacteria</taxon>
        <taxon>Burkholderiales</taxon>
        <taxon>Sphaerotilaceae</taxon>
        <taxon>Roseateles</taxon>
    </lineage>
</organism>
<feature type="region of interest" description="Disordered" evidence="4">
    <location>
        <begin position="301"/>
        <end position="327"/>
    </location>
</feature>
<reference evidence="6 7" key="1">
    <citation type="submission" date="2023-06" db="EMBL/GenBank/DDBJ databases">
        <title>Pelomonas sp. APW6 16S ribosomal RNA gene genome sequencing and assembly.</title>
        <authorList>
            <person name="Woo H."/>
        </authorList>
    </citation>
    <scope>NUCLEOTIDE SEQUENCE [LARGE SCALE GENOMIC DNA]</scope>
    <source>
        <strain evidence="6 7">APW6</strain>
    </source>
</reference>
<proteinExistence type="predicted"/>
<keyword evidence="2" id="KW-0238">DNA-binding</keyword>
<dbReference type="SMART" id="SM00342">
    <property type="entry name" value="HTH_ARAC"/>
    <property type="match status" value="1"/>
</dbReference>
<comment type="caution">
    <text evidence="6">The sequence shown here is derived from an EMBL/GenBank/DDBJ whole genome shotgun (WGS) entry which is preliminary data.</text>
</comment>
<gene>
    <name evidence="6" type="ORF">QRD43_03550</name>
</gene>
<dbReference type="SUPFAM" id="SSF46689">
    <property type="entry name" value="Homeodomain-like"/>
    <property type="match status" value="2"/>
</dbReference>
<dbReference type="EMBL" id="JASVDS010000001">
    <property type="protein sequence ID" value="MDL5030971.1"/>
    <property type="molecule type" value="Genomic_DNA"/>
</dbReference>
<dbReference type="InterPro" id="IPR018060">
    <property type="entry name" value="HTH_AraC"/>
</dbReference>
<dbReference type="InterPro" id="IPR009057">
    <property type="entry name" value="Homeodomain-like_sf"/>
</dbReference>
<dbReference type="InterPro" id="IPR018062">
    <property type="entry name" value="HTH_AraC-typ_CS"/>
</dbReference>
<dbReference type="Gene3D" id="1.10.10.60">
    <property type="entry name" value="Homeodomain-like"/>
    <property type="match status" value="1"/>
</dbReference>
<sequence>MPPTSHAIGCLLLPGFPLRALGAWTDGLATLNAQQAQAVYDVTMLALDDGVVPASAGAAVLARPPAATDRWQAVVVIGGELPAPDPRVIALLQAWDREGVLLGSLGGGAAALAQAGLLDGQRACADWRWLDALTAAHPSVAWSQGLWDLSLSRRRFSAASTAAADLVGAWAQQLHGEPVQQEWMLAMDLRQGRPADERQRRERLESRDVANPKLAEALSLMEANLAEPLPTEEVARLVGVSRRQLERLFKQHLDSLPSRHYLSLRLERAQHLLLQGTQSILQVGLSCGFASGPHFSNAYKAHHGHTPREERSRRTGWLVRTPQGDMT</sequence>
<name>A0ABT7LHD4_9BURK</name>
<dbReference type="SUPFAM" id="SSF52317">
    <property type="entry name" value="Class I glutamine amidotransferase-like"/>
    <property type="match status" value="1"/>
</dbReference>
<dbReference type="PANTHER" id="PTHR46796">
    <property type="entry name" value="HTH-TYPE TRANSCRIPTIONAL ACTIVATOR RHAS-RELATED"/>
    <property type="match status" value="1"/>
</dbReference>
<dbReference type="PROSITE" id="PS01124">
    <property type="entry name" value="HTH_ARAC_FAMILY_2"/>
    <property type="match status" value="1"/>
</dbReference>
<dbReference type="Pfam" id="PF12833">
    <property type="entry name" value="HTH_18"/>
    <property type="match status" value="1"/>
</dbReference>
<evidence type="ECO:0000259" key="5">
    <source>
        <dbReference type="PROSITE" id="PS01124"/>
    </source>
</evidence>
<dbReference type="PANTHER" id="PTHR46796:SF6">
    <property type="entry name" value="ARAC SUBFAMILY"/>
    <property type="match status" value="1"/>
</dbReference>
<evidence type="ECO:0000256" key="3">
    <source>
        <dbReference type="ARBA" id="ARBA00023163"/>
    </source>
</evidence>
<keyword evidence="7" id="KW-1185">Reference proteome</keyword>
<accession>A0ABT7LHD4</accession>
<evidence type="ECO:0000256" key="2">
    <source>
        <dbReference type="ARBA" id="ARBA00023125"/>
    </source>
</evidence>
<protein>
    <submittedName>
        <fullName evidence="6">Helix-turn-helix domain-containing protein</fullName>
    </submittedName>
</protein>
<feature type="domain" description="HTH araC/xylS-type" evidence="5">
    <location>
        <begin position="215"/>
        <end position="313"/>
    </location>
</feature>
<dbReference type="PROSITE" id="PS00041">
    <property type="entry name" value="HTH_ARAC_FAMILY_1"/>
    <property type="match status" value="1"/>
</dbReference>
<evidence type="ECO:0000256" key="1">
    <source>
        <dbReference type="ARBA" id="ARBA00023015"/>
    </source>
</evidence>
<dbReference type="Gene3D" id="3.40.50.880">
    <property type="match status" value="1"/>
</dbReference>
<dbReference type="Proteomes" id="UP001238603">
    <property type="component" value="Unassembled WGS sequence"/>
</dbReference>
<keyword evidence="1" id="KW-0805">Transcription regulation</keyword>
<evidence type="ECO:0000313" key="7">
    <source>
        <dbReference type="Proteomes" id="UP001238603"/>
    </source>
</evidence>